<dbReference type="PANTHER" id="PTHR22642">
    <property type="entry name" value="IMIDAZOLONEPROPIONASE"/>
    <property type="match status" value="1"/>
</dbReference>
<reference evidence="2 3" key="1">
    <citation type="submission" date="2018-11" db="EMBL/GenBank/DDBJ databases">
        <title>Proposal to divide the Flavobacteriaceae and reorganize its genera based on Amino Acid Identity values calculated from whole genome sequences.</title>
        <authorList>
            <person name="Nicholson A.C."/>
            <person name="Gulvik C.A."/>
            <person name="Whitney A.M."/>
            <person name="Humrighouse B.W."/>
            <person name="Bell M."/>
            <person name="Holmes B."/>
            <person name="Steigerwalt A.G."/>
            <person name="Villarma A."/>
            <person name="Sheth M."/>
            <person name="Batra D."/>
            <person name="Pryor J."/>
            <person name="Bernardet J.-F."/>
            <person name="Hugo C."/>
            <person name="Kampfer P."/>
            <person name="Newman J."/>
            <person name="McQuiston J.R."/>
        </authorList>
    </citation>
    <scope>NUCLEOTIDE SEQUENCE [LARGE SCALE GENOMIC DNA]</scope>
    <source>
        <strain evidence="2 3">G0041</strain>
    </source>
</reference>
<dbReference type="PANTHER" id="PTHR22642:SF2">
    <property type="entry name" value="PROTEIN LONG AFTER FAR-RED 3"/>
    <property type="match status" value="1"/>
</dbReference>
<dbReference type="InterPro" id="IPR033932">
    <property type="entry name" value="YtcJ-like"/>
</dbReference>
<sequence length="506" mass="56813">MALKGNKTQVTDLAGRTLMPGFIDAHGHISQYGFALQMIDLQPEPYGKVMSIPQLQKVLKDYIAENKIPAGTMIVGNGYDDAIMEEHRHPTAQELDEVSSVNPIYIEHTSGHMGVANSLLLKNMNITYDTPNPVGGIIGKDPATKQLTGKMQENANINSLQYVITQLPKPAESDKYKSLLAAEKAWFAGGQTTICEGRAAPDNIDNIMDADKKGLLKGDYIIMPDYDLNADKLTHWKQFYKKYNGHIKIGGIKMTFDGSPQGKSAWLTKPYLVPPEGEKQGFRGQPIYSTEAAYKGLKAIFQQGMQVHIHCNGDAAIDEGLNLLERLKKEKLLTKDMRCVLIHSQVCRKDQVPRYKQIGIMPSWFPTHVYLWGDWHRSNVLGEERARRISPLKEGLDQEIPFTIHHDSPVTPPDLITAVYAAVNRKTRSGYILGPEFRISPYEALKAITINAAWQWGEEKEKGTLEKDKRADLVILDKNPVKVDPFAIKDIRVMETYKDGVQVYKK</sequence>
<name>A0AAD1DTS2_CHRNA</name>
<evidence type="ECO:0000313" key="3">
    <source>
        <dbReference type="Proteomes" id="UP000278288"/>
    </source>
</evidence>
<dbReference type="AlphaFoldDB" id="A0AAD1DTS2"/>
<organism evidence="2 3">
    <name type="scientific">Chryseobacterium nakagawai</name>
    <dbReference type="NCBI Taxonomy" id="1241982"/>
    <lineage>
        <taxon>Bacteria</taxon>
        <taxon>Pseudomonadati</taxon>
        <taxon>Bacteroidota</taxon>
        <taxon>Flavobacteriia</taxon>
        <taxon>Flavobacteriales</taxon>
        <taxon>Weeksellaceae</taxon>
        <taxon>Chryseobacterium group</taxon>
        <taxon>Chryseobacterium</taxon>
    </lineage>
</organism>
<gene>
    <name evidence="2" type="ORF">EG343_06535</name>
</gene>
<dbReference type="SUPFAM" id="SSF51556">
    <property type="entry name" value="Metallo-dependent hydrolases"/>
    <property type="match status" value="1"/>
</dbReference>
<dbReference type="InterPro" id="IPR013108">
    <property type="entry name" value="Amidohydro_3"/>
</dbReference>
<dbReference type="Gene3D" id="2.30.40.10">
    <property type="entry name" value="Urease, subunit C, domain 1"/>
    <property type="match status" value="1"/>
</dbReference>
<feature type="domain" description="Amidohydrolase 3" evidence="1">
    <location>
        <begin position="9"/>
        <end position="504"/>
    </location>
</feature>
<dbReference type="Proteomes" id="UP000278288">
    <property type="component" value="Chromosome"/>
</dbReference>
<evidence type="ECO:0000313" key="2">
    <source>
        <dbReference type="EMBL" id="AZA93830.1"/>
    </source>
</evidence>
<evidence type="ECO:0000259" key="1">
    <source>
        <dbReference type="Pfam" id="PF07969"/>
    </source>
</evidence>
<dbReference type="GO" id="GO:0016810">
    <property type="term" value="F:hydrolase activity, acting on carbon-nitrogen (but not peptide) bonds"/>
    <property type="evidence" value="ECO:0007669"/>
    <property type="project" value="InterPro"/>
</dbReference>
<dbReference type="CDD" id="cd01300">
    <property type="entry name" value="YtcJ_like"/>
    <property type="match status" value="1"/>
</dbReference>
<dbReference type="Pfam" id="PF07969">
    <property type="entry name" value="Amidohydro_3"/>
    <property type="match status" value="1"/>
</dbReference>
<dbReference type="SUPFAM" id="SSF51338">
    <property type="entry name" value="Composite domain of metallo-dependent hydrolases"/>
    <property type="match status" value="1"/>
</dbReference>
<accession>A0AAD1DTS2</accession>
<dbReference type="InterPro" id="IPR011059">
    <property type="entry name" value="Metal-dep_hydrolase_composite"/>
</dbReference>
<dbReference type="InterPro" id="IPR032466">
    <property type="entry name" value="Metal_Hydrolase"/>
</dbReference>
<proteinExistence type="predicted"/>
<dbReference type="Gene3D" id="3.10.310.70">
    <property type="match status" value="1"/>
</dbReference>
<dbReference type="EMBL" id="CP033923">
    <property type="protein sequence ID" value="AZA93830.1"/>
    <property type="molecule type" value="Genomic_DNA"/>
</dbReference>
<dbReference type="KEGG" id="cnk:EG343_06535"/>
<dbReference type="Gene3D" id="3.20.20.140">
    <property type="entry name" value="Metal-dependent hydrolases"/>
    <property type="match status" value="1"/>
</dbReference>
<keyword evidence="3" id="KW-1185">Reference proteome</keyword>
<protein>
    <submittedName>
        <fullName evidence="2">Amidohydrolase</fullName>
    </submittedName>
</protein>